<feature type="region of interest" description="Disordered" evidence="1">
    <location>
        <begin position="1"/>
        <end position="20"/>
    </location>
</feature>
<keyword evidence="3" id="KW-1185">Reference proteome</keyword>
<sequence length="102" mass="11127">MPSILDTRSLPGSWSGRGGEPEGRASLFFGIAFVSVLGPCSQDSSYSDRDRNSFVSPTAQLPLMCCQLMAFAPAISLVQFHSVLRTLLPISFLCFFRHTPAQ</sequence>
<evidence type="ECO:0000313" key="3">
    <source>
        <dbReference type="Proteomes" id="UP000297703"/>
    </source>
</evidence>
<gene>
    <name evidence="2" type="ORF">DR999_PMT02607</name>
</gene>
<dbReference type="AlphaFoldDB" id="A0A4D9F3X4"/>
<organism evidence="2 3">
    <name type="scientific">Platysternon megacephalum</name>
    <name type="common">big-headed turtle</name>
    <dbReference type="NCBI Taxonomy" id="55544"/>
    <lineage>
        <taxon>Eukaryota</taxon>
        <taxon>Metazoa</taxon>
        <taxon>Chordata</taxon>
        <taxon>Craniata</taxon>
        <taxon>Vertebrata</taxon>
        <taxon>Euteleostomi</taxon>
        <taxon>Archelosauria</taxon>
        <taxon>Testudinata</taxon>
        <taxon>Testudines</taxon>
        <taxon>Cryptodira</taxon>
        <taxon>Durocryptodira</taxon>
        <taxon>Testudinoidea</taxon>
        <taxon>Platysternidae</taxon>
        <taxon>Platysternon</taxon>
    </lineage>
</organism>
<dbReference type="Proteomes" id="UP000297703">
    <property type="component" value="Unassembled WGS sequence"/>
</dbReference>
<accession>A0A4D9F3X4</accession>
<reference evidence="2 3" key="2">
    <citation type="submission" date="2019-04" db="EMBL/GenBank/DDBJ databases">
        <title>The genome sequence of big-headed turtle.</title>
        <authorList>
            <person name="Gong S."/>
        </authorList>
    </citation>
    <scope>NUCLEOTIDE SEQUENCE [LARGE SCALE GENOMIC DNA]</scope>
    <source>
        <strain evidence="2">DO16091913</strain>
        <tissue evidence="2">Muscle</tissue>
    </source>
</reference>
<reference evidence="2 3" key="1">
    <citation type="submission" date="2019-04" db="EMBL/GenBank/DDBJ databases">
        <title>Draft genome of the big-headed turtle Platysternon megacephalum.</title>
        <authorList>
            <person name="Gong S."/>
        </authorList>
    </citation>
    <scope>NUCLEOTIDE SEQUENCE [LARGE SCALE GENOMIC DNA]</scope>
    <source>
        <strain evidence="2">DO16091913</strain>
        <tissue evidence="2">Muscle</tissue>
    </source>
</reference>
<evidence type="ECO:0000256" key="1">
    <source>
        <dbReference type="SAM" id="MobiDB-lite"/>
    </source>
</evidence>
<evidence type="ECO:0000313" key="2">
    <source>
        <dbReference type="EMBL" id="TFK14162.1"/>
    </source>
</evidence>
<dbReference type="EMBL" id="QXTE01000013">
    <property type="protein sequence ID" value="TFK14162.1"/>
    <property type="molecule type" value="Genomic_DNA"/>
</dbReference>
<name>A0A4D9F3X4_9SAUR</name>
<proteinExistence type="predicted"/>
<protein>
    <submittedName>
        <fullName evidence="2">Caspase-9</fullName>
    </submittedName>
</protein>
<comment type="caution">
    <text evidence="2">The sequence shown here is derived from an EMBL/GenBank/DDBJ whole genome shotgun (WGS) entry which is preliminary data.</text>
</comment>